<reference evidence="1 2" key="1">
    <citation type="journal article" date="2016" name="Nat. Commun.">
        <title>Thousands of microbial genomes shed light on interconnected biogeochemical processes in an aquifer system.</title>
        <authorList>
            <person name="Anantharaman K."/>
            <person name="Brown C.T."/>
            <person name="Hug L.A."/>
            <person name="Sharon I."/>
            <person name="Castelle C.J."/>
            <person name="Probst A.J."/>
            <person name="Thomas B.C."/>
            <person name="Singh A."/>
            <person name="Wilkins M.J."/>
            <person name="Karaoz U."/>
            <person name="Brodie E.L."/>
            <person name="Williams K.H."/>
            <person name="Hubbard S.S."/>
            <person name="Banfield J.F."/>
        </authorList>
    </citation>
    <scope>NUCLEOTIDE SEQUENCE [LARGE SCALE GENOMIC DNA]</scope>
</reference>
<dbReference type="Proteomes" id="UP000179270">
    <property type="component" value="Unassembled WGS sequence"/>
</dbReference>
<evidence type="ECO:0000313" key="1">
    <source>
        <dbReference type="EMBL" id="OGK41565.1"/>
    </source>
</evidence>
<gene>
    <name evidence="1" type="ORF">A3A74_08060</name>
</gene>
<comment type="caution">
    <text evidence="1">The sequence shown here is derived from an EMBL/GenBank/DDBJ whole genome shotgun (WGS) entry which is preliminary data.</text>
</comment>
<protein>
    <submittedName>
        <fullName evidence="1">Uncharacterized protein</fullName>
    </submittedName>
</protein>
<organism evidence="1 2">
    <name type="scientific">Candidatus Roizmanbacteria bacterium RIFCSPLOWO2_01_FULL_35_13</name>
    <dbReference type="NCBI Taxonomy" id="1802055"/>
    <lineage>
        <taxon>Bacteria</taxon>
        <taxon>Candidatus Roizmaniibacteriota</taxon>
    </lineage>
</organism>
<dbReference type="EMBL" id="MGAF01000017">
    <property type="protein sequence ID" value="OGK41565.1"/>
    <property type="molecule type" value="Genomic_DNA"/>
</dbReference>
<accession>A0A1F7IDY7</accession>
<sequence>MAGQERVWLRLQIPRELHGRIKSLGEKNGSGIVKQSIEQLSVSLDEPAIVEKLVEFFEPGATNIEVNRSKNLLSLAWTSDGNRRRIIYDSDTGEFLQNLQNPN</sequence>
<proteinExistence type="predicted"/>
<name>A0A1F7IDY7_9BACT</name>
<evidence type="ECO:0000313" key="2">
    <source>
        <dbReference type="Proteomes" id="UP000179270"/>
    </source>
</evidence>
<dbReference type="AlphaFoldDB" id="A0A1F7IDY7"/>